<feature type="compositionally biased region" description="Polar residues" evidence="1">
    <location>
        <begin position="149"/>
        <end position="170"/>
    </location>
</feature>
<feature type="compositionally biased region" description="Basic and acidic residues" evidence="1">
    <location>
        <begin position="474"/>
        <end position="484"/>
    </location>
</feature>
<evidence type="ECO:0008006" key="4">
    <source>
        <dbReference type="Google" id="ProtNLM"/>
    </source>
</evidence>
<gene>
    <name evidence="2" type="ORF">IV203_021227</name>
</gene>
<feature type="region of interest" description="Disordered" evidence="1">
    <location>
        <begin position="848"/>
        <end position="869"/>
    </location>
</feature>
<feature type="compositionally biased region" description="Basic and acidic residues" evidence="1">
    <location>
        <begin position="447"/>
        <end position="461"/>
    </location>
</feature>
<feature type="region of interest" description="Disordered" evidence="1">
    <location>
        <begin position="1"/>
        <end position="27"/>
    </location>
</feature>
<reference evidence="2" key="1">
    <citation type="journal article" date="2021" name="Sci. Rep.">
        <title>Diploid genomic architecture of Nitzschia inconspicua, an elite biomass production diatom.</title>
        <authorList>
            <person name="Oliver A."/>
            <person name="Podell S."/>
            <person name="Pinowska A."/>
            <person name="Traller J.C."/>
            <person name="Smith S.R."/>
            <person name="McClure R."/>
            <person name="Beliaev A."/>
            <person name="Bohutskyi P."/>
            <person name="Hill E.A."/>
            <person name="Rabines A."/>
            <person name="Zheng H."/>
            <person name="Allen L.Z."/>
            <person name="Kuo A."/>
            <person name="Grigoriev I.V."/>
            <person name="Allen A.E."/>
            <person name="Hazlebeck D."/>
            <person name="Allen E.E."/>
        </authorList>
    </citation>
    <scope>NUCLEOTIDE SEQUENCE</scope>
    <source>
        <strain evidence="2">Hildebrandi</strain>
    </source>
</reference>
<dbReference type="AlphaFoldDB" id="A0A9K3KGR4"/>
<proteinExistence type="predicted"/>
<feature type="region of interest" description="Disordered" evidence="1">
    <location>
        <begin position="447"/>
        <end position="484"/>
    </location>
</feature>
<organism evidence="2 3">
    <name type="scientific">Nitzschia inconspicua</name>
    <dbReference type="NCBI Taxonomy" id="303405"/>
    <lineage>
        <taxon>Eukaryota</taxon>
        <taxon>Sar</taxon>
        <taxon>Stramenopiles</taxon>
        <taxon>Ochrophyta</taxon>
        <taxon>Bacillariophyta</taxon>
        <taxon>Bacillariophyceae</taxon>
        <taxon>Bacillariophycidae</taxon>
        <taxon>Bacillariales</taxon>
        <taxon>Bacillariaceae</taxon>
        <taxon>Nitzschia</taxon>
    </lineage>
</organism>
<accession>A0A9K3KGR4</accession>
<dbReference type="InterPro" id="IPR018247">
    <property type="entry name" value="EF_Hand_1_Ca_BS"/>
</dbReference>
<reference evidence="2" key="2">
    <citation type="submission" date="2021-04" db="EMBL/GenBank/DDBJ databases">
        <authorList>
            <person name="Podell S."/>
        </authorList>
    </citation>
    <scope>NUCLEOTIDE SEQUENCE</scope>
    <source>
        <strain evidence="2">Hildebrandi</strain>
    </source>
</reference>
<feature type="region of interest" description="Disordered" evidence="1">
    <location>
        <begin position="373"/>
        <end position="406"/>
    </location>
</feature>
<feature type="compositionally biased region" description="Low complexity" evidence="1">
    <location>
        <begin position="383"/>
        <end position="398"/>
    </location>
</feature>
<feature type="region of interest" description="Disordered" evidence="1">
    <location>
        <begin position="767"/>
        <end position="798"/>
    </location>
</feature>
<dbReference type="EMBL" id="JAGRRH010000024">
    <property type="protein sequence ID" value="KAG7343282.1"/>
    <property type="molecule type" value="Genomic_DNA"/>
</dbReference>
<feature type="compositionally biased region" description="Polar residues" evidence="1">
    <location>
        <begin position="1"/>
        <end position="20"/>
    </location>
</feature>
<dbReference type="OrthoDB" id="57360at2759"/>
<evidence type="ECO:0000256" key="1">
    <source>
        <dbReference type="SAM" id="MobiDB-lite"/>
    </source>
</evidence>
<name>A0A9K3KGR4_9STRA</name>
<sequence length="869" mass="93086">MLIHPSHSQSDQDCASNLYSSDADGDRQVDSEEYVTFVKLEGPEGFLPNVESFVQLPIMLQSNFYTLACFCRSQGGASDCCVGNNAHISTAGTGPGEIPTDQQANYLNLVCGLTAQAINLAVSEQTSSPTEFSVSVSPSVVPSEAITIPETQAPSQTPSETPSQMPSSGTVEPPTSIPTEFPTVVDPLISQSPTGIFDPSLVIVRASYTILVPNGQTENVPVSSYESDLIGAMDELALNVASELELPAVQAEGGLRRWLLMERPIDNSRRRRLEEIVVMLPTGIVDIVDVGFTDDPQLIGGKFVRGPCPYDLGDSTKDQCQEVTASIELDLSTLDNDPLLVYGLYLAALDRAILAGELGSALSAVASDSPVEIASGQEAQGGSPPTDVPTVSPTTTPVPEERSGLSGGAIAGISAGAAVLLILLYYAFSSQREHELKIKRKKETARKLRQEASERNQKDPEAPLATGGSYGSDDSNHKKIKDDGDTLTTAASTALVLENDGNRIPQQSNLGQQLIVEGEEKRPEEEDIVVNAEDDPATLLAASVPYIVSPKREKDKTELMPRIEIEGSENVVPYGTSIPTESRSIGNISHESEAGWSEAYTSSMGSVSDDELVVDSALDTPPLGQQVVSILPNSPLAKGSPKGEGVTVEDRLETLESAIVSGDWAAVGATAAALASMQDTQSRSEVSKGSTGLSNVSSLRSQSWKNKIDSVKATQLDQLIERGDWEGIILAAANFEEEENGTTDAFTLANAIEKYSDDSQGRLMVHEDGSDDEYSGRDYYTASNHSSRRSSRSSVISQKRTRDEFREEVLALVQEVVPEEVDHVDEMLEQFAGREQELIETLETMQERAEAMNSANGRSAKSIFKGTLG</sequence>
<keyword evidence="3" id="KW-1185">Reference proteome</keyword>
<protein>
    <recommendedName>
        <fullName evidence="4">EF-hand domain-containing protein</fullName>
    </recommendedName>
</protein>
<evidence type="ECO:0000313" key="2">
    <source>
        <dbReference type="EMBL" id="KAG7343282.1"/>
    </source>
</evidence>
<dbReference type="Proteomes" id="UP000693970">
    <property type="component" value="Unassembled WGS sequence"/>
</dbReference>
<dbReference type="PROSITE" id="PS00018">
    <property type="entry name" value="EF_HAND_1"/>
    <property type="match status" value="1"/>
</dbReference>
<feature type="region of interest" description="Disordered" evidence="1">
    <location>
        <begin position="149"/>
        <end position="179"/>
    </location>
</feature>
<evidence type="ECO:0000313" key="3">
    <source>
        <dbReference type="Proteomes" id="UP000693970"/>
    </source>
</evidence>
<comment type="caution">
    <text evidence="2">The sequence shown here is derived from an EMBL/GenBank/DDBJ whole genome shotgun (WGS) entry which is preliminary data.</text>
</comment>